<evidence type="ECO:0000313" key="3">
    <source>
        <dbReference type="Proteomes" id="UP000799438"/>
    </source>
</evidence>
<feature type="region of interest" description="Disordered" evidence="1">
    <location>
        <begin position="1"/>
        <end position="66"/>
    </location>
</feature>
<dbReference type="EMBL" id="ML995475">
    <property type="protein sequence ID" value="KAF2146770.1"/>
    <property type="molecule type" value="Genomic_DNA"/>
</dbReference>
<feature type="compositionally biased region" description="Polar residues" evidence="1">
    <location>
        <begin position="1"/>
        <end position="13"/>
    </location>
</feature>
<dbReference type="Proteomes" id="UP000799438">
    <property type="component" value="Unassembled WGS sequence"/>
</dbReference>
<name>A0A6A6BRZ6_9PEZI</name>
<proteinExistence type="predicted"/>
<protein>
    <submittedName>
        <fullName evidence="2">Uncharacterized protein</fullName>
    </submittedName>
</protein>
<dbReference type="AlphaFoldDB" id="A0A6A6BRZ6"/>
<dbReference type="GeneID" id="54303453"/>
<organism evidence="2 3">
    <name type="scientific">Aplosporella prunicola CBS 121167</name>
    <dbReference type="NCBI Taxonomy" id="1176127"/>
    <lineage>
        <taxon>Eukaryota</taxon>
        <taxon>Fungi</taxon>
        <taxon>Dikarya</taxon>
        <taxon>Ascomycota</taxon>
        <taxon>Pezizomycotina</taxon>
        <taxon>Dothideomycetes</taxon>
        <taxon>Dothideomycetes incertae sedis</taxon>
        <taxon>Botryosphaeriales</taxon>
        <taxon>Aplosporellaceae</taxon>
        <taxon>Aplosporella</taxon>
    </lineage>
</organism>
<evidence type="ECO:0000256" key="1">
    <source>
        <dbReference type="SAM" id="MobiDB-lite"/>
    </source>
</evidence>
<dbReference type="RefSeq" id="XP_033402479.1">
    <property type="nucleotide sequence ID" value="XM_033545947.1"/>
</dbReference>
<keyword evidence="3" id="KW-1185">Reference proteome</keyword>
<accession>A0A6A6BRZ6</accession>
<reference evidence="2" key="1">
    <citation type="journal article" date="2020" name="Stud. Mycol.">
        <title>101 Dothideomycetes genomes: a test case for predicting lifestyles and emergence of pathogens.</title>
        <authorList>
            <person name="Haridas S."/>
            <person name="Albert R."/>
            <person name="Binder M."/>
            <person name="Bloem J."/>
            <person name="Labutti K."/>
            <person name="Salamov A."/>
            <person name="Andreopoulos B."/>
            <person name="Baker S."/>
            <person name="Barry K."/>
            <person name="Bills G."/>
            <person name="Bluhm B."/>
            <person name="Cannon C."/>
            <person name="Castanera R."/>
            <person name="Culley D."/>
            <person name="Daum C."/>
            <person name="Ezra D."/>
            <person name="Gonzalez J."/>
            <person name="Henrissat B."/>
            <person name="Kuo A."/>
            <person name="Liang C."/>
            <person name="Lipzen A."/>
            <person name="Lutzoni F."/>
            <person name="Magnuson J."/>
            <person name="Mondo S."/>
            <person name="Nolan M."/>
            <person name="Ohm R."/>
            <person name="Pangilinan J."/>
            <person name="Park H.-J."/>
            <person name="Ramirez L."/>
            <person name="Alfaro M."/>
            <person name="Sun H."/>
            <person name="Tritt A."/>
            <person name="Yoshinaga Y."/>
            <person name="Zwiers L.-H."/>
            <person name="Turgeon B."/>
            <person name="Goodwin S."/>
            <person name="Spatafora J."/>
            <person name="Crous P."/>
            <person name="Grigoriev I."/>
        </authorList>
    </citation>
    <scope>NUCLEOTIDE SEQUENCE</scope>
    <source>
        <strain evidence="2">CBS 121167</strain>
    </source>
</reference>
<sequence length="132" mass="14658">MSSKPTREPSFSNAKEADKKQAGARKSFESVSTLPQYEEGDFVSSSEGAAKGPPSQPYSGFSKSKSKLGAAYQDIKSKIRTSNKDDEDPALAAERLVEKQQREEERKREYERLGLEEKAKFGWGRAGMNFNG</sequence>
<gene>
    <name evidence="2" type="ORF">K452DRAFT_355220</name>
</gene>
<evidence type="ECO:0000313" key="2">
    <source>
        <dbReference type="EMBL" id="KAF2146770.1"/>
    </source>
</evidence>